<comment type="caution">
    <text evidence="4">Lacks conserved residue(s) required for the propagation of feature annotation.</text>
</comment>
<evidence type="ECO:0000256" key="2">
    <source>
        <dbReference type="ARBA" id="ARBA00022963"/>
    </source>
</evidence>
<evidence type="ECO:0000256" key="3">
    <source>
        <dbReference type="ARBA" id="ARBA00023098"/>
    </source>
</evidence>
<evidence type="ECO:0000259" key="5">
    <source>
        <dbReference type="PROSITE" id="PS51635"/>
    </source>
</evidence>
<dbReference type="Gene3D" id="3.40.50.300">
    <property type="entry name" value="P-loop containing nucleotide triphosphate hydrolases"/>
    <property type="match status" value="1"/>
</dbReference>
<dbReference type="SUPFAM" id="SSF52151">
    <property type="entry name" value="FabD/lysophospholipase-like"/>
    <property type="match status" value="1"/>
</dbReference>
<dbReference type="EMBL" id="JARKIE010000202">
    <property type="protein sequence ID" value="KAJ7667300.1"/>
    <property type="molecule type" value="Genomic_DNA"/>
</dbReference>
<dbReference type="PROSITE" id="PS51635">
    <property type="entry name" value="PNPLA"/>
    <property type="match status" value="1"/>
</dbReference>
<evidence type="ECO:0000256" key="4">
    <source>
        <dbReference type="PROSITE-ProRule" id="PRU01161"/>
    </source>
</evidence>
<dbReference type="PANTHER" id="PTHR24185:SF1">
    <property type="entry name" value="CALCIUM-INDEPENDENT PHOSPHOLIPASE A2-GAMMA"/>
    <property type="match status" value="1"/>
</dbReference>
<dbReference type="PANTHER" id="PTHR24185">
    <property type="entry name" value="CALCIUM-INDEPENDENT PHOSPHOLIPASE A2-GAMMA"/>
    <property type="match status" value="1"/>
</dbReference>
<dbReference type="InterPro" id="IPR016035">
    <property type="entry name" value="Acyl_Trfase/lysoPLipase"/>
</dbReference>
<keyword evidence="6" id="KW-0808">Transferase</keyword>
<feature type="short sequence motif" description="DGA/G" evidence="4">
    <location>
        <begin position="131"/>
        <end position="133"/>
    </location>
</feature>
<dbReference type="GO" id="GO:0047499">
    <property type="term" value="F:calcium-independent phospholipase A2 activity"/>
    <property type="evidence" value="ECO:0007669"/>
    <property type="project" value="TreeGrafter"/>
</dbReference>
<dbReference type="GO" id="GO:0016042">
    <property type="term" value="P:lipid catabolic process"/>
    <property type="evidence" value="ECO:0007669"/>
    <property type="project" value="UniProtKB-KW"/>
</dbReference>
<dbReference type="GO" id="GO:0046486">
    <property type="term" value="P:glycerolipid metabolic process"/>
    <property type="evidence" value="ECO:0007669"/>
    <property type="project" value="UniProtKB-ARBA"/>
</dbReference>
<feature type="domain" description="PNPLA" evidence="5">
    <location>
        <begin position="1"/>
        <end position="144"/>
    </location>
</feature>
<dbReference type="GO" id="GO:0016020">
    <property type="term" value="C:membrane"/>
    <property type="evidence" value="ECO:0007669"/>
    <property type="project" value="TreeGrafter"/>
</dbReference>
<evidence type="ECO:0000256" key="1">
    <source>
        <dbReference type="ARBA" id="ARBA00022801"/>
    </source>
</evidence>
<protein>
    <submittedName>
        <fullName evidence="6">Acyl transferase/acyl hydrolase/lysophospholipase</fullName>
    </submittedName>
</protein>
<sequence length="497" mass="55547">MSNTLPANTPNLGVRVLSFDGGGAGALSELLILERLMYQVQASKFEEDLKHIFKEEYMSDSRVDACKTFVCAMNTMNMNAAIAELFRTYDTLEEPANECFVWEAARATSATPGLFKSAEIGSDVTRQRYIDGGFGHNNPTTLVLEEAKQLYPSRPVVLMTSIGSGYADTIQISKSPSQSAILQVAERIARDCERTHDDNARRFSVLPGTYFRFNVQQGLQGLEPHQWEKSAEVLAHTNAYLRSQEVKAKLTEAVKVLLHPVIPLSESAVYVKVCPPPTVWFTGRADLLDEMSQYFKTDLGQRHIFLLHGLGGAGKSQIAFKFIHQSSFSEVYFVDSSSEETIENDPATIALAKKLGKDSKVTLRWLAHQTTEWLILFNNADDISLNLARYFPTGSHGSILITSRNPDLRQNAYKEHKVDRMQLEEAIDLLLSAARHSISAQENRQIGKQLVERLHCLPLAVAQAGAYISSSRALARYLELYETTTKRIQLPNQRPSQ</sequence>
<keyword evidence="3" id="KW-0443">Lipid metabolism</keyword>
<dbReference type="Gene3D" id="3.40.1090.10">
    <property type="entry name" value="Cytosolic phospholipase A2 catalytic domain"/>
    <property type="match status" value="1"/>
</dbReference>
<dbReference type="GO" id="GO:0016740">
    <property type="term" value="F:transferase activity"/>
    <property type="evidence" value="ECO:0007669"/>
    <property type="project" value="UniProtKB-KW"/>
</dbReference>
<proteinExistence type="predicted"/>
<comment type="caution">
    <text evidence="6">The sequence shown here is derived from an EMBL/GenBank/DDBJ whole genome shotgun (WGS) entry which is preliminary data.</text>
</comment>
<evidence type="ECO:0000313" key="6">
    <source>
        <dbReference type="EMBL" id="KAJ7667300.1"/>
    </source>
</evidence>
<organism evidence="6 7">
    <name type="scientific">Mycena rosella</name>
    <name type="common">Pink bonnet</name>
    <name type="synonym">Agaricus rosellus</name>
    <dbReference type="NCBI Taxonomy" id="1033263"/>
    <lineage>
        <taxon>Eukaryota</taxon>
        <taxon>Fungi</taxon>
        <taxon>Dikarya</taxon>
        <taxon>Basidiomycota</taxon>
        <taxon>Agaricomycotina</taxon>
        <taxon>Agaricomycetes</taxon>
        <taxon>Agaricomycetidae</taxon>
        <taxon>Agaricales</taxon>
        <taxon>Marasmiineae</taxon>
        <taxon>Mycenaceae</taxon>
        <taxon>Mycena</taxon>
    </lineage>
</organism>
<dbReference type="SUPFAM" id="SSF52540">
    <property type="entry name" value="P-loop containing nucleoside triphosphate hydrolases"/>
    <property type="match status" value="1"/>
</dbReference>
<dbReference type="Proteomes" id="UP001221757">
    <property type="component" value="Unassembled WGS sequence"/>
</dbReference>
<keyword evidence="1 6" id="KW-0378">Hydrolase</keyword>
<dbReference type="Pfam" id="PF01734">
    <property type="entry name" value="Patatin"/>
    <property type="match status" value="1"/>
</dbReference>
<reference evidence="6" key="1">
    <citation type="submission" date="2023-03" db="EMBL/GenBank/DDBJ databases">
        <title>Massive genome expansion in bonnet fungi (Mycena s.s.) driven by repeated elements and novel gene families across ecological guilds.</title>
        <authorList>
            <consortium name="Lawrence Berkeley National Laboratory"/>
            <person name="Harder C.B."/>
            <person name="Miyauchi S."/>
            <person name="Viragh M."/>
            <person name="Kuo A."/>
            <person name="Thoen E."/>
            <person name="Andreopoulos B."/>
            <person name="Lu D."/>
            <person name="Skrede I."/>
            <person name="Drula E."/>
            <person name="Henrissat B."/>
            <person name="Morin E."/>
            <person name="Kohler A."/>
            <person name="Barry K."/>
            <person name="LaButti K."/>
            <person name="Morin E."/>
            <person name="Salamov A."/>
            <person name="Lipzen A."/>
            <person name="Mereny Z."/>
            <person name="Hegedus B."/>
            <person name="Baldrian P."/>
            <person name="Stursova M."/>
            <person name="Weitz H."/>
            <person name="Taylor A."/>
            <person name="Grigoriev I.V."/>
            <person name="Nagy L.G."/>
            <person name="Martin F."/>
            <person name="Kauserud H."/>
        </authorList>
    </citation>
    <scope>NUCLEOTIDE SEQUENCE</scope>
    <source>
        <strain evidence="6">CBHHK067</strain>
    </source>
</reference>
<accession>A0AAD7CX44</accession>
<name>A0AAD7CX44_MYCRO</name>
<keyword evidence="2" id="KW-0442">Lipid degradation</keyword>
<dbReference type="AlphaFoldDB" id="A0AAD7CX44"/>
<dbReference type="InterPro" id="IPR002641">
    <property type="entry name" value="PNPLA_dom"/>
</dbReference>
<evidence type="ECO:0000313" key="7">
    <source>
        <dbReference type="Proteomes" id="UP001221757"/>
    </source>
</evidence>
<gene>
    <name evidence="6" type="ORF">B0H17DRAFT_1210285</name>
</gene>
<dbReference type="InterPro" id="IPR027417">
    <property type="entry name" value="P-loop_NTPase"/>
</dbReference>
<dbReference type="GO" id="GO:0043531">
    <property type="term" value="F:ADP binding"/>
    <property type="evidence" value="ECO:0007669"/>
    <property type="project" value="InterPro"/>
</dbReference>
<dbReference type="GO" id="GO:0019369">
    <property type="term" value="P:arachidonate metabolic process"/>
    <property type="evidence" value="ECO:0007669"/>
    <property type="project" value="TreeGrafter"/>
</dbReference>
<keyword evidence="7" id="KW-1185">Reference proteome</keyword>